<dbReference type="PANTHER" id="PTHR43491">
    <property type="entry name" value="UDP-N-ACETYL-D-MANNOSAMINE DEHYDROGENASE"/>
    <property type="match status" value="1"/>
</dbReference>
<gene>
    <name evidence="5" type="ORF">MUG84_17540</name>
</gene>
<dbReference type="InterPro" id="IPR036291">
    <property type="entry name" value="NAD(P)-bd_dom_sf"/>
</dbReference>
<dbReference type="SUPFAM" id="SSF52413">
    <property type="entry name" value="UDP-glucose/GDP-mannose dehydrogenase C-terminal domain"/>
    <property type="match status" value="1"/>
</dbReference>
<dbReference type="PANTHER" id="PTHR43491:SF1">
    <property type="entry name" value="UDP-N-ACETYL-D-MANNOSAMINE DEHYDROGENASE"/>
    <property type="match status" value="1"/>
</dbReference>
<dbReference type="GO" id="GO:0051287">
    <property type="term" value="F:NAD binding"/>
    <property type="evidence" value="ECO:0007669"/>
    <property type="project" value="InterPro"/>
</dbReference>
<dbReference type="Pfam" id="PF03720">
    <property type="entry name" value="UDPG_MGDP_dh_C"/>
    <property type="match status" value="1"/>
</dbReference>
<feature type="domain" description="UDP-glucose/GDP-mannose dehydrogenase C-terminal" evidence="4">
    <location>
        <begin position="322"/>
        <end position="417"/>
    </location>
</feature>
<dbReference type="InterPro" id="IPR008927">
    <property type="entry name" value="6-PGluconate_DH-like_C_sf"/>
</dbReference>
<dbReference type="InterPro" id="IPR014027">
    <property type="entry name" value="UDP-Glc/GDP-Man_DH_C"/>
</dbReference>
<evidence type="ECO:0000256" key="2">
    <source>
        <dbReference type="ARBA" id="ARBA00023027"/>
    </source>
</evidence>
<dbReference type="Pfam" id="PF00984">
    <property type="entry name" value="UDPG_MGDP_dh"/>
    <property type="match status" value="1"/>
</dbReference>
<dbReference type="GO" id="GO:0000271">
    <property type="term" value="P:polysaccharide biosynthetic process"/>
    <property type="evidence" value="ECO:0007669"/>
    <property type="project" value="InterPro"/>
</dbReference>
<dbReference type="InterPro" id="IPR028359">
    <property type="entry name" value="UDP_ManNAc/GlcNAc_DH"/>
</dbReference>
<reference evidence="5" key="1">
    <citation type="submission" date="2022-04" db="EMBL/GenBank/DDBJ databases">
        <title>Paenibacillus mangrovi sp. nov., a novel endophytic bacterium isolated from bark of Kandelia candel.</title>
        <authorList>
            <person name="Tuo L."/>
        </authorList>
    </citation>
    <scope>NUCLEOTIDE SEQUENCE</scope>
    <source>
        <strain evidence="5">KQZ6P-2</strain>
    </source>
</reference>
<dbReference type="PIRSF" id="PIRSF000124">
    <property type="entry name" value="UDPglc_GDPman_dh"/>
    <property type="match status" value="1"/>
</dbReference>
<dbReference type="GO" id="GO:0016616">
    <property type="term" value="F:oxidoreductase activity, acting on the CH-OH group of donors, NAD or NADP as acceptor"/>
    <property type="evidence" value="ECO:0007669"/>
    <property type="project" value="InterPro"/>
</dbReference>
<dbReference type="InterPro" id="IPR017476">
    <property type="entry name" value="UDP-Glc/GDP-Man"/>
</dbReference>
<dbReference type="EMBL" id="JALIRP010000007">
    <property type="protein sequence ID" value="MCJ8013529.1"/>
    <property type="molecule type" value="Genomic_DNA"/>
</dbReference>
<dbReference type="InterPro" id="IPR014026">
    <property type="entry name" value="UDP-Glc/GDP-Man_DH_dimer"/>
</dbReference>
<dbReference type="Pfam" id="PF03721">
    <property type="entry name" value="UDPG_MGDP_dh_N"/>
    <property type="match status" value="1"/>
</dbReference>
<dbReference type="Proteomes" id="UP001139347">
    <property type="component" value="Unassembled WGS sequence"/>
</dbReference>
<dbReference type="SUPFAM" id="SSF48179">
    <property type="entry name" value="6-phosphogluconate dehydrogenase C-terminal domain-like"/>
    <property type="match status" value="1"/>
</dbReference>
<keyword evidence="2" id="KW-0520">NAD</keyword>
<dbReference type="SMART" id="SM00984">
    <property type="entry name" value="UDPG_MGDP_dh_C"/>
    <property type="match status" value="1"/>
</dbReference>
<evidence type="ECO:0000256" key="3">
    <source>
        <dbReference type="PIRNR" id="PIRNR000124"/>
    </source>
</evidence>
<proteinExistence type="inferred from homology"/>
<dbReference type="Gene3D" id="3.40.50.720">
    <property type="entry name" value="NAD(P)-binding Rossmann-like Domain"/>
    <property type="match status" value="2"/>
</dbReference>
<keyword evidence="1" id="KW-0560">Oxidoreductase</keyword>
<dbReference type="SUPFAM" id="SSF51735">
    <property type="entry name" value="NAD(P)-binding Rossmann-fold domains"/>
    <property type="match status" value="1"/>
</dbReference>
<accession>A0A9X2B3E7</accession>
<dbReference type="AlphaFoldDB" id="A0A9X2B3E7"/>
<comment type="similarity">
    <text evidence="3">Belongs to the UDP-glucose/GDP-mannose dehydrogenase family.</text>
</comment>
<dbReference type="InterPro" id="IPR036220">
    <property type="entry name" value="UDP-Glc/GDP-Man_DH_C_sf"/>
</dbReference>
<keyword evidence="6" id="KW-1185">Reference proteome</keyword>
<name>A0A9X2B3E7_9BACL</name>
<comment type="caution">
    <text evidence="5">The sequence shown here is derived from an EMBL/GenBank/DDBJ whole genome shotgun (WGS) entry which is preliminary data.</text>
</comment>
<dbReference type="GO" id="GO:0016628">
    <property type="term" value="F:oxidoreductase activity, acting on the CH-CH group of donors, NAD or NADP as acceptor"/>
    <property type="evidence" value="ECO:0007669"/>
    <property type="project" value="InterPro"/>
</dbReference>
<evidence type="ECO:0000256" key="1">
    <source>
        <dbReference type="ARBA" id="ARBA00023002"/>
    </source>
</evidence>
<organism evidence="5 6">
    <name type="scientific">Paenibacillus mangrovi</name>
    <dbReference type="NCBI Taxonomy" id="2931978"/>
    <lineage>
        <taxon>Bacteria</taxon>
        <taxon>Bacillati</taxon>
        <taxon>Bacillota</taxon>
        <taxon>Bacilli</taxon>
        <taxon>Bacillales</taxon>
        <taxon>Paenibacillaceae</taxon>
        <taxon>Paenibacillus</taxon>
    </lineage>
</organism>
<dbReference type="NCBIfam" id="TIGR03026">
    <property type="entry name" value="NDP-sugDHase"/>
    <property type="match status" value="1"/>
</dbReference>
<protein>
    <submittedName>
        <fullName evidence="5">Nucleotide sugar dehydrogenase</fullName>
    </submittedName>
</protein>
<dbReference type="PIRSF" id="PIRSF500136">
    <property type="entry name" value="UDP_ManNAc_DH"/>
    <property type="match status" value="1"/>
</dbReference>
<evidence type="ECO:0000259" key="4">
    <source>
        <dbReference type="SMART" id="SM00984"/>
    </source>
</evidence>
<sequence length="427" mass="48045">MAPPRQKVAVIGLGYIGLPLVKLFIHKGDCMVYGIDIDKHKMNSLLHRKSYLSDFSDKDIQALFAKESFQVGSSFDVITDVDVVIICVPTPIDRSQNPDLTYIREAIRSSAPYLHTGQVIILESSTYPGTTEEELLPVIESQGLKVGKDVALVYSPERVDPGQQTWAIEKIPKVLGGVTPFCTQAGMKVYETIFDKVVAVSSARAAEMTKLLENSQRFINISFMNEIAMVCKEMKIDVWEIIQAAGTKPFGFTPYYPGPGIGGHCIPVDPLYLHWKAKQQHQFEINFISLANKINEQMPSYIVHLVEESLQPMKRIHESRIFVIGAAFKKNVNDYRESKAVTIIERLKTLGAVVYFYDPYIEELKLSSELLKRSILTKEHLQLCDCTLILTDHSCISYDDIVQYSPLVIDTRNATSHIENKGNVILL</sequence>
<evidence type="ECO:0000313" key="6">
    <source>
        <dbReference type="Proteomes" id="UP001139347"/>
    </source>
</evidence>
<dbReference type="RefSeq" id="WP_244727083.1">
    <property type="nucleotide sequence ID" value="NZ_JALIRP010000007.1"/>
</dbReference>
<dbReference type="InterPro" id="IPR001732">
    <property type="entry name" value="UDP-Glc/GDP-Man_DH_N"/>
</dbReference>
<evidence type="ECO:0000313" key="5">
    <source>
        <dbReference type="EMBL" id="MCJ8013529.1"/>
    </source>
</evidence>